<dbReference type="AlphaFoldDB" id="A0A9Q3JWD9"/>
<protein>
    <submittedName>
        <fullName evidence="1">Uncharacterized protein</fullName>
    </submittedName>
</protein>
<dbReference type="EMBL" id="AVOT02083131">
    <property type="protein sequence ID" value="MBW0568705.1"/>
    <property type="molecule type" value="Genomic_DNA"/>
</dbReference>
<organism evidence="1 2">
    <name type="scientific">Austropuccinia psidii MF-1</name>
    <dbReference type="NCBI Taxonomy" id="1389203"/>
    <lineage>
        <taxon>Eukaryota</taxon>
        <taxon>Fungi</taxon>
        <taxon>Dikarya</taxon>
        <taxon>Basidiomycota</taxon>
        <taxon>Pucciniomycotina</taxon>
        <taxon>Pucciniomycetes</taxon>
        <taxon>Pucciniales</taxon>
        <taxon>Sphaerophragmiaceae</taxon>
        <taxon>Austropuccinia</taxon>
    </lineage>
</organism>
<proteinExistence type="predicted"/>
<dbReference type="Proteomes" id="UP000765509">
    <property type="component" value="Unassembled WGS sequence"/>
</dbReference>
<sequence length="143" mass="16032">MASSVPFDPSQYYDGYKEVEVLDPACTECLMKEKECFQHFNPKSSKCHLCFVAKKPYCFPGIPASNIKRYLWRKKDGPFGRKLPVSEAPNPDGTSEYSNLTDSKQREVYRWTNVGGPIPAGGRTIYSTSEVPISIINTEGVVI</sequence>
<name>A0A9Q3JWD9_9BASI</name>
<gene>
    <name evidence="1" type="ORF">O181_108420</name>
</gene>
<reference evidence="1" key="1">
    <citation type="submission" date="2021-03" db="EMBL/GenBank/DDBJ databases">
        <title>Draft genome sequence of rust myrtle Austropuccinia psidii MF-1, a brazilian biotype.</title>
        <authorList>
            <person name="Quecine M.C."/>
            <person name="Pachon D.M.R."/>
            <person name="Bonatelli M.L."/>
            <person name="Correr F.H."/>
            <person name="Franceschini L.M."/>
            <person name="Leite T.F."/>
            <person name="Margarido G.R.A."/>
            <person name="Almeida C.A."/>
            <person name="Ferrarezi J.A."/>
            <person name="Labate C.A."/>
        </authorList>
    </citation>
    <scope>NUCLEOTIDE SEQUENCE</scope>
    <source>
        <strain evidence="1">MF-1</strain>
    </source>
</reference>
<comment type="caution">
    <text evidence="1">The sequence shown here is derived from an EMBL/GenBank/DDBJ whole genome shotgun (WGS) entry which is preliminary data.</text>
</comment>
<evidence type="ECO:0000313" key="1">
    <source>
        <dbReference type="EMBL" id="MBW0568705.1"/>
    </source>
</evidence>
<accession>A0A9Q3JWD9</accession>
<keyword evidence="2" id="KW-1185">Reference proteome</keyword>
<evidence type="ECO:0000313" key="2">
    <source>
        <dbReference type="Proteomes" id="UP000765509"/>
    </source>
</evidence>